<evidence type="ECO:0000256" key="1">
    <source>
        <dbReference type="ARBA" id="ARBA00023172"/>
    </source>
</evidence>
<evidence type="ECO:0000259" key="2">
    <source>
        <dbReference type="PROSITE" id="PS51898"/>
    </source>
</evidence>
<dbReference type="GO" id="GO:0006310">
    <property type="term" value="P:DNA recombination"/>
    <property type="evidence" value="ECO:0007669"/>
    <property type="project" value="UniProtKB-KW"/>
</dbReference>
<dbReference type="GO" id="GO:0015074">
    <property type="term" value="P:DNA integration"/>
    <property type="evidence" value="ECO:0007669"/>
    <property type="project" value="InterPro"/>
</dbReference>
<dbReference type="Proteomes" id="UP000284731">
    <property type="component" value="Unassembled WGS sequence"/>
</dbReference>
<dbReference type="Gene3D" id="1.10.443.10">
    <property type="entry name" value="Intergrase catalytic core"/>
    <property type="match status" value="1"/>
</dbReference>
<dbReference type="PANTHER" id="PTHR30349:SF64">
    <property type="entry name" value="PROPHAGE INTEGRASE INTD-RELATED"/>
    <property type="match status" value="1"/>
</dbReference>
<dbReference type="InterPro" id="IPR011010">
    <property type="entry name" value="DNA_brk_join_enz"/>
</dbReference>
<dbReference type="SUPFAM" id="SSF56349">
    <property type="entry name" value="DNA breaking-rejoining enzymes"/>
    <property type="match status" value="1"/>
</dbReference>
<keyword evidence="1" id="KW-0233">DNA recombination</keyword>
<comment type="caution">
    <text evidence="3">The sequence shown here is derived from an EMBL/GenBank/DDBJ whole genome shotgun (WGS) entry which is preliminary data.</text>
</comment>
<dbReference type="PROSITE" id="PS51898">
    <property type="entry name" value="TYR_RECOMBINASE"/>
    <property type="match status" value="1"/>
</dbReference>
<evidence type="ECO:0000313" key="4">
    <source>
        <dbReference type="Proteomes" id="UP000284731"/>
    </source>
</evidence>
<name>A0A412PCY1_9FIRM</name>
<organism evidence="3 4">
    <name type="scientific">Solobacterium moorei</name>
    <dbReference type="NCBI Taxonomy" id="102148"/>
    <lineage>
        <taxon>Bacteria</taxon>
        <taxon>Bacillati</taxon>
        <taxon>Bacillota</taxon>
        <taxon>Erysipelotrichia</taxon>
        <taxon>Erysipelotrichales</taxon>
        <taxon>Erysipelotrichaceae</taxon>
        <taxon>Solobacterium</taxon>
    </lineage>
</organism>
<dbReference type="InterPro" id="IPR013762">
    <property type="entry name" value="Integrase-like_cat_sf"/>
</dbReference>
<evidence type="ECO:0000313" key="3">
    <source>
        <dbReference type="EMBL" id="RGT55085.1"/>
    </source>
</evidence>
<feature type="domain" description="Tyr recombinase" evidence="2">
    <location>
        <begin position="1"/>
        <end position="142"/>
    </location>
</feature>
<reference evidence="3 4" key="1">
    <citation type="submission" date="2018-08" db="EMBL/GenBank/DDBJ databases">
        <title>A genome reference for cultivated species of the human gut microbiota.</title>
        <authorList>
            <person name="Zou Y."/>
            <person name="Xue W."/>
            <person name="Luo G."/>
        </authorList>
    </citation>
    <scope>NUCLEOTIDE SEQUENCE [LARGE SCALE GENOMIC DNA]</scope>
    <source>
        <strain evidence="3 4">AF18-46</strain>
    </source>
</reference>
<dbReference type="InterPro" id="IPR002104">
    <property type="entry name" value="Integrase_catalytic"/>
</dbReference>
<dbReference type="Pfam" id="PF00589">
    <property type="entry name" value="Phage_integrase"/>
    <property type="match status" value="1"/>
</dbReference>
<accession>A0A412PCY1</accession>
<dbReference type="RefSeq" id="WP_118765112.1">
    <property type="nucleotide sequence ID" value="NZ_CABJCF010000003.1"/>
</dbReference>
<dbReference type="PANTHER" id="PTHR30349">
    <property type="entry name" value="PHAGE INTEGRASE-RELATED"/>
    <property type="match status" value="1"/>
</dbReference>
<dbReference type="InterPro" id="IPR050090">
    <property type="entry name" value="Tyrosine_recombinase_XerCD"/>
</dbReference>
<proteinExistence type="predicted"/>
<sequence>MALHHDDINVSECTANIVKSIKHFSNGELPTKTGKPRKINLTGIVMDAIKPLLETEGVYLFGSEHSLSISGIQREFDRAKKKATTINQKVTIHGLRHSFATNAISNGCNIIAVSKHLGHSKIDITLNTYSHLLEQTDAEMLNIIKKLSKS</sequence>
<dbReference type="GO" id="GO:0003677">
    <property type="term" value="F:DNA binding"/>
    <property type="evidence" value="ECO:0007669"/>
    <property type="project" value="InterPro"/>
</dbReference>
<dbReference type="AlphaFoldDB" id="A0A412PCY1"/>
<gene>
    <name evidence="3" type="ORF">DWX20_07990</name>
</gene>
<protein>
    <recommendedName>
        <fullName evidence="2">Tyr recombinase domain-containing protein</fullName>
    </recommendedName>
</protein>
<dbReference type="EMBL" id="QRWX01000003">
    <property type="protein sequence ID" value="RGT55085.1"/>
    <property type="molecule type" value="Genomic_DNA"/>
</dbReference>